<dbReference type="EMBL" id="KQ241760">
    <property type="protein sequence ID" value="KNC84502.1"/>
    <property type="molecule type" value="Genomic_DNA"/>
</dbReference>
<gene>
    <name evidence="2" type="ORF">SARC_03276</name>
</gene>
<reference evidence="2 3" key="1">
    <citation type="submission" date="2011-02" db="EMBL/GenBank/DDBJ databases">
        <title>The Genome Sequence of Sphaeroforma arctica JP610.</title>
        <authorList>
            <consortium name="The Broad Institute Genome Sequencing Platform"/>
            <person name="Russ C."/>
            <person name="Cuomo C."/>
            <person name="Young S.K."/>
            <person name="Zeng Q."/>
            <person name="Gargeya S."/>
            <person name="Alvarado L."/>
            <person name="Berlin A."/>
            <person name="Chapman S.B."/>
            <person name="Chen Z."/>
            <person name="Freedman E."/>
            <person name="Gellesch M."/>
            <person name="Goldberg J."/>
            <person name="Griggs A."/>
            <person name="Gujja S."/>
            <person name="Heilman E."/>
            <person name="Heiman D."/>
            <person name="Howarth C."/>
            <person name="Mehta T."/>
            <person name="Neiman D."/>
            <person name="Pearson M."/>
            <person name="Roberts A."/>
            <person name="Saif S."/>
            <person name="Shea T."/>
            <person name="Shenoy N."/>
            <person name="Sisk P."/>
            <person name="Stolte C."/>
            <person name="Sykes S."/>
            <person name="White J."/>
            <person name="Yandava C."/>
            <person name="Burger G."/>
            <person name="Gray M.W."/>
            <person name="Holland P.W.H."/>
            <person name="King N."/>
            <person name="Lang F.B.F."/>
            <person name="Roger A.J."/>
            <person name="Ruiz-Trillo I."/>
            <person name="Haas B."/>
            <person name="Nusbaum C."/>
            <person name="Birren B."/>
        </authorList>
    </citation>
    <scope>NUCLEOTIDE SEQUENCE [LARGE SCALE GENOMIC DNA]</scope>
    <source>
        <strain evidence="2 3">JP610</strain>
    </source>
</reference>
<evidence type="ECO:0000256" key="1">
    <source>
        <dbReference type="SAM" id="Coils"/>
    </source>
</evidence>
<organism evidence="2 3">
    <name type="scientific">Sphaeroforma arctica JP610</name>
    <dbReference type="NCBI Taxonomy" id="667725"/>
    <lineage>
        <taxon>Eukaryota</taxon>
        <taxon>Ichthyosporea</taxon>
        <taxon>Ichthyophonida</taxon>
        <taxon>Sphaeroforma</taxon>
    </lineage>
</organism>
<dbReference type="GeneID" id="25903780"/>
<dbReference type="AlphaFoldDB" id="A0A0L0G662"/>
<feature type="coiled-coil region" evidence="1">
    <location>
        <begin position="12"/>
        <end position="39"/>
    </location>
</feature>
<protein>
    <submittedName>
        <fullName evidence="2">Uncharacterized protein</fullName>
    </submittedName>
</protein>
<evidence type="ECO:0000313" key="3">
    <source>
        <dbReference type="Proteomes" id="UP000054560"/>
    </source>
</evidence>
<sequence>MGNAYVSVSLFHSAINKENEAERERVRVAEQEKAEVQVAAAVPPIAAVEEEQFRKHQHALKVMMRQVAITQAYHNGLISS</sequence>
<evidence type="ECO:0000313" key="2">
    <source>
        <dbReference type="EMBL" id="KNC84502.1"/>
    </source>
</evidence>
<keyword evidence="3" id="KW-1185">Reference proteome</keyword>
<dbReference type="Proteomes" id="UP000054560">
    <property type="component" value="Unassembled WGS sequence"/>
</dbReference>
<keyword evidence="1" id="KW-0175">Coiled coil</keyword>
<accession>A0A0L0G662</accession>
<proteinExistence type="predicted"/>
<name>A0A0L0G662_9EUKA</name>
<dbReference type="RefSeq" id="XP_014158404.1">
    <property type="nucleotide sequence ID" value="XM_014302929.1"/>
</dbReference>